<reference evidence="2 3" key="1">
    <citation type="submission" date="2023-07" db="EMBL/GenBank/DDBJ databases">
        <title>Genomic Encyclopedia of Type Strains, Phase IV (KMG-IV): sequencing the most valuable type-strain genomes for metagenomic binning, comparative biology and taxonomic classification.</title>
        <authorList>
            <person name="Goeker M."/>
        </authorList>
    </citation>
    <scope>NUCLEOTIDE SEQUENCE [LARGE SCALE GENOMIC DNA]</scope>
    <source>
        <strain evidence="2 3">DSM 18695</strain>
    </source>
</reference>
<keyword evidence="3" id="KW-1185">Reference proteome</keyword>
<dbReference type="Proteomes" id="UP001228905">
    <property type="component" value="Unassembled WGS sequence"/>
</dbReference>
<dbReference type="Pfam" id="PF12680">
    <property type="entry name" value="SnoaL_2"/>
    <property type="match status" value="1"/>
</dbReference>
<comment type="caution">
    <text evidence="2">The sequence shown here is derived from an EMBL/GenBank/DDBJ whole genome shotgun (WGS) entry which is preliminary data.</text>
</comment>
<dbReference type="Gene3D" id="3.10.450.50">
    <property type="match status" value="1"/>
</dbReference>
<dbReference type="InterPro" id="IPR037401">
    <property type="entry name" value="SnoaL-like"/>
</dbReference>
<evidence type="ECO:0000313" key="2">
    <source>
        <dbReference type="EMBL" id="MDQ0462984.1"/>
    </source>
</evidence>
<organism evidence="2 3">
    <name type="scientific">Caulobacter ginsengisoli</name>
    <dbReference type="NCBI Taxonomy" id="400775"/>
    <lineage>
        <taxon>Bacteria</taxon>
        <taxon>Pseudomonadati</taxon>
        <taxon>Pseudomonadota</taxon>
        <taxon>Alphaproteobacteria</taxon>
        <taxon>Caulobacterales</taxon>
        <taxon>Caulobacteraceae</taxon>
        <taxon>Caulobacter</taxon>
    </lineage>
</organism>
<evidence type="ECO:0000313" key="3">
    <source>
        <dbReference type="Proteomes" id="UP001228905"/>
    </source>
</evidence>
<evidence type="ECO:0000259" key="1">
    <source>
        <dbReference type="Pfam" id="PF12680"/>
    </source>
</evidence>
<proteinExistence type="predicted"/>
<protein>
    <recommendedName>
        <fullName evidence="1">SnoaL-like domain-containing protein</fullName>
    </recommendedName>
</protein>
<dbReference type="SUPFAM" id="SSF54427">
    <property type="entry name" value="NTF2-like"/>
    <property type="match status" value="1"/>
</dbReference>
<sequence>MEPLTAAALLFCSTAQPGPYPPASAVVDAFVQAYNRQDAKGIAAVVSQDAVILRGDQRLDGDELARNYRDNLFTMPSPYRFKVKNRLAQDNIVAETEFYTGGEEGEPPETILSVYEVKGGCIVRILASDPGDAEGD</sequence>
<dbReference type="InterPro" id="IPR032710">
    <property type="entry name" value="NTF2-like_dom_sf"/>
</dbReference>
<dbReference type="EMBL" id="JAUSVS010000001">
    <property type="protein sequence ID" value="MDQ0462984.1"/>
    <property type="molecule type" value="Genomic_DNA"/>
</dbReference>
<gene>
    <name evidence="2" type="ORF">QO010_000732</name>
</gene>
<feature type="domain" description="SnoaL-like" evidence="1">
    <location>
        <begin position="27"/>
        <end position="125"/>
    </location>
</feature>
<name>A0ABU0ILV5_9CAUL</name>
<dbReference type="RefSeq" id="WP_307346102.1">
    <property type="nucleotide sequence ID" value="NZ_JAUSVS010000001.1"/>
</dbReference>
<accession>A0ABU0ILV5</accession>